<name>A0ABD2MZT4_9CUCU</name>
<comment type="caution">
    <text evidence="2">The sequence shown here is derived from an EMBL/GenBank/DDBJ whole genome shotgun (WGS) entry which is preliminary data.</text>
</comment>
<reference evidence="2 3" key="1">
    <citation type="journal article" date="2021" name="BMC Biol.">
        <title>Horizontally acquired antibacterial genes associated with adaptive radiation of ladybird beetles.</title>
        <authorList>
            <person name="Li H.S."/>
            <person name="Tang X.F."/>
            <person name="Huang Y.H."/>
            <person name="Xu Z.Y."/>
            <person name="Chen M.L."/>
            <person name="Du X.Y."/>
            <person name="Qiu B.Y."/>
            <person name="Chen P.T."/>
            <person name="Zhang W."/>
            <person name="Slipinski A."/>
            <person name="Escalona H.E."/>
            <person name="Waterhouse R.M."/>
            <person name="Zwick A."/>
            <person name="Pang H."/>
        </authorList>
    </citation>
    <scope>NUCLEOTIDE SEQUENCE [LARGE SCALE GENOMIC DNA]</scope>
    <source>
        <strain evidence="2">SYSU2018</strain>
    </source>
</reference>
<organism evidence="2 3">
    <name type="scientific">Cryptolaemus montrouzieri</name>
    <dbReference type="NCBI Taxonomy" id="559131"/>
    <lineage>
        <taxon>Eukaryota</taxon>
        <taxon>Metazoa</taxon>
        <taxon>Ecdysozoa</taxon>
        <taxon>Arthropoda</taxon>
        <taxon>Hexapoda</taxon>
        <taxon>Insecta</taxon>
        <taxon>Pterygota</taxon>
        <taxon>Neoptera</taxon>
        <taxon>Endopterygota</taxon>
        <taxon>Coleoptera</taxon>
        <taxon>Polyphaga</taxon>
        <taxon>Cucujiformia</taxon>
        <taxon>Coccinelloidea</taxon>
        <taxon>Coccinellidae</taxon>
        <taxon>Scymninae</taxon>
        <taxon>Scymnini</taxon>
        <taxon>Cryptolaemus</taxon>
    </lineage>
</organism>
<dbReference type="Proteomes" id="UP001516400">
    <property type="component" value="Unassembled WGS sequence"/>
</dbReference>
<protein>
    <submittedName>
        <fullName evidence="2">Uncharacterized protein</fullName>
    </submittedName>
</protein>
<dbReference type="AlphaFoldDB" id="A0ABD2MZT4"/>
<evidence type="ECO:0000313" key="2">
    <source>
        <dbReference type="EMBL" id="KAL3271914.1"/>
    </source>
</evidence>
<keyword evidence="3" id="KW-1185">Reference proteome</keyword>
<evidence type="ECO:0000313" key="3">
    <source>
        <dbReference type="Proteomes" id="UP001516400"/>
    </source>
</evidence>
<proteinExistence type="predicted"/>
<dbReference type="EMBL" id="JABFTP020000042">
    <property type="protein sequence ID" value="KAL3271914.1"/>
    <property type="molecule type" value="Genomic_DNA"/>
</dbReference>
<accession>A0ABD2MZT4</accession>
<sequence>MSQKRPSSSEFRKRKRVREMEAKKLEIRTVTQLENSQEDVSNDNDLAHPGMPRTRTGNNLKIEYKKDSVFSPVHQDLTLLITTSPSSEIQIEEAAAADKIQLDINDPVSWLPSTDHIR</sequence>
<evidence type="ECO:0000256" key="1">
    <source>
        <dbReference type="SAM" id="MobiDB-lite"/>
    </source>
</evidence>
<feature type="region of interest" description="Disordered" evidence="1">
    <location>
        <begin position="34"/>
        <end position="57"/>
    </location>
</feature>
<gene>
    <name evidence="2" type="ORF">HHI36_022384</name>
</gene>